<organism evidence="1 2">
    <name type="scientific">Naegleria lovaniensis</name>
    <name type="common">Amoeba</name>
    <dbReference type="NCBI Taxonomy" id="51637"/>
    <lineage>
        <taxon>Eukaryota</taxon>
        <taxon>Discoba</taxon>
        <taxon>Heterolobosea</taxon>
        <taxon>Tetramitia</taxon>
        <taxon>Eutetramitia</taxon>
        <taxon>Vahlkampfiidae</taxon>
        <taxon>Naegleria</taxon>
    </lineage>
</organism>
<evidence type="ECO:0000313" key="2">
    <source>
        <dbReference type="Proteomes" id="UP000816034"/>
    </source>
</evidence>
<comment type="caution">
    <text evidence="1">The sequence shown here is derived from an EMBL/GenBank/DDBJ whole genome shotgun (WGS) entry which is preliminary data.</text>
</comment>
<dbReference type="RefSeq" id="XP_044550938.1">
    <property type="nucleotide sequence ID" value="XM_044691348.1"/>
</dbReference>
<name>A0AA88GW28_NAELO</name>
<proteinExistence type="predicted"/>
<dbReference type="AlphaFoldDB" id="A0AA88GW28"/>
<evidence type="ECO:0000313" key="1">
    <source>
        <dbReference type="EMBL" id="KAG2386946.1"/>
    </source>
</evidence>
<dbReference type="EMBL" id="PYSW02000014">
    <property type="protein sequence ID" value="KAG2386946.1"/>
    <property type="molecule type" value="Genomic_DNA"/>
</dbReference>
<reference evidence="1 2" key="1">
    <citation type="journal article" date="2018" name="BMC Genomics">
        <title>The genome of Naegleria lovaniensis, the basis for a comparative approach to unravel pathogenicity factors of the human pathogenic amoeba N. fowleri.</title>
        <authorList>
            <person name="Liechti N."/>
            <person name="Schurch N."/>
            <person name="Bruggmann R."/>
            <person name="Wittwer M."/>
        </authorList>
    </citation>
    <scope>NUCLEOTIDE SEQUENCE [LARGE SCALE GENOMIC DNA]</scope>
    <source>
        <strain evidence="1 2">ATCC 30569</strain>
    </source>
</reference>
<dbReference type="Proteomes" id="UP000816034">
    <property type="component" value="Unassembled WGS sequence"/>
</dbReference>
<accession>A0AA88GW28</accession>
<dbReference type="GeneID" id="68094437"/>
<protein>
    <submittedName>
        <fullName evidence="1">Uncharacterized protein</fullName>
    </submittedName>
</protein>
<sequence length="153" mass="17646">MFIIFESSSFYDVSHDDDDASTQSITPSCMHPSSSSFVSSPSNLILTHGTTTDIAYYYEILGTRHNNVEYLKKSLGLYLKSFCLIQSRTLCYKLAHLTKDVYYCKLYCNIQKELRKTNTSALLQNDTPLPLDTIIDRSIEYFKLTLKYIHQEI</sequence>
<keyword evidence="2" id="KW-1185">Reference proteome</keyword>
<gene>
    <name evidence="1" type="ORF">C9374_001981</name>
</gene>